<dbReference type="InterPro" id="IPR048050">
    <property type="entry name" value="ANTH_N_plant"/>
</dbReference>
<evidence type="ECO:0000313" key="11">
    <source>
        <dbReference type="Proteomes" id="UP000504607"/>
    </source>
</evidence>
<dbReference type="GO" id="GO:0000149">
    <property type="term" value="F:SNARE binding"/>
    <property type="evidence" value="ECO:0007669"/>
    <property type="project" value="TreeGrafter"/>
</dbReference>
<gene>
    <name evidence="12" type="primary">LOC105041919</name>
</gene>
<dbReference type="InterPro" id="IPR013809">
    <property type="entry name" value="ENTH"/>
</dbReference>
<dbReference type="SUPFAM" id="SSF89009">
    <property type="entry name" value="GAT-like domain"/>
    <property type="match status" value="1"/>
</dbReference>
<dbReference type="GO" id="GO:0030136">
    <property type="term" value="C:clathrin-coated vesicle"/>
    <property type="evidence" value="ECO:0007669"/>
    <property type="project" value="UniProtKB-SubCell"/>
</dbReference>
<dbReference type="PROSITE" id="PS50942">
    <property type="entry name" value="ENTH"/>
    <property type="match status" value="1"/>
</dbReference>
<evidence type="ECO:0000256" key="3">
    <source>
        <dbReference type="ARBA" id="ARBA00004600"/>
    </source>
</evidence>
<feature type="domain" description="ENTH" evidence="10">
    <location>
        <begin position="38"/>
        <end position="171"/>
    </location>
</feature>
<dbReference type="FunCoup" id="A0A6I9QY78">
    <property type="interactions" value="1088"/>
</dbReference>
<dbReference type="GO" id="GO:0032050">
    <property type="term" value="F:clathrin heavy chain binding"/>
    <property type="evidence" value="ECO:0007669"/>
    <property type="project" value="TreeGrafter"/>
</dbReference>
<comment type="subcellular location">
    <subcellularLocation>
        <location evidence="1">Cytoplasmic vesicle</location>
        <location evidence="1">Clathrin-coated vesicle</location>
    </subcellularLocation>
    <subcellularLocation>
        <location evidence="2">Golgi apparatus</location>
    </subcellularLocation>
    <subcellularLocation>
        <location evidence="3">Membrane</location>
        <location evidence="3">Clathrin-coated pit</location>
    </subcellularLocation>
</comment>
<dbReference type="SMART" id="SM00273">
    <property type="entry name" value="ENTH"/>
    <property type="match status" value="1"/>
</dbReference>
<dbReference type="GO" id="GO:0005545">
    <property type="term" value="F:1-phosphatidylinositol binding"/>
    <property type="evidence" value="ECO:0007669"/>
    <property type="project" value="InterPro"/>
</dbReference>
<evidence type="ECO:0000256" key="2">
    <source>
        <dbReference type="ARBA" id="ARBA00004555"/>
    </source>
</evidence>
<name>A0A6I9QY78_ELAGV</name>
<protein>
    <submittedName>
        <fullName evidence="12">Clathrin assembly protein At1g25240</fullName>
    </submittedName>
</protein>
<dbReference type="OrthoDB" id="682511at2759"/>
<reference evidence="12" key="1">
    <citation type="submission" date="2025-08" db="UniProtKB">
        <authorList>
            <consortium name="RefSeq"/>
        </authorList>
    </citation>
    <scope>IDENTIFICATION</scope>
</reference>
<keyword evidence="11" id="KW-1185">Reference proteome</keyword>
<evidence type="ECO:0000256" key="6">
    <source>
        <dbReference type="ARBA" id="ARBA00023136"/>
    </source>
</evidence>
<sequence>MMSPRQWWRRAASAAKDKRSLYLSRIAGGYRHRAIAGSGGLRSATLEAAVIHSTSHDERSIDYKHAGLVLAWARTSPSLLVPLMWALARRAGRTRSWAVALKALILAHGLLLCSDESPPAFRLGRLPFELSDFRDRSSLPSQASGFSAFVRAYFHFLDLRSRLPSYETGDHDENSQDSDRDLQQLERLQALLHLLMQIRPYAGGMDVGLILEAMDCVVIEIFEVYSGICNGIACFLVGILRPSASRDGGEEQEAMRRRRRGAVGMRILRRAAEQSSQLSAYFEACRTLGVLNATEFPPVERIPDEDIRDLERLVMGGISGADEDESEEQEVAAPATSPRRSGTVVTEEWVVFDDGDGAAKGHYGNAKGEGHSGNGRWERHSGKWNPFLCSPERPAPATANHLGGLQTFGNGNLIELL</sequence>
<dbReference type="PANTHER" id="PTHR22951:SF19">
    <property type="entry name" value="OS08G0467300 PROTEIN"/>
    <property type="match status" value="1"/>
</dbReference>
<dbReference type="CDD" id="cd16987">
    <property type="entry name" value="ANTH_N_AP180_plant"/>
    <property type="match status" value="1"/>
</dbReference>
<feature type="region of interest" description="Disordered" evidence="9">
    <location>
        <begin position="318"/>
        <end position="343"/>
    </location>
</feature>
<organism evidence="11 12">
    <name type="scientific">Elaeis guineensis var. tenera</name>
    <name type="common">Oil palm</name>
    <dbReference type="NCBI Taxonomy" id="51953"/>
    <lineage>
        <taxon>Eukaryota</taxon>
        <taxon>Viridiplantae</taxon>
        <taxon>Streptophyta</taxon>
        <taxon>Embryophyta</taxon>
        <taxon>Tracheophyta</taxon>
        <taxon>Spermatophyta</taxon>
        <taxon>Magnoliopsida</taxon>
        <taxon>Liliopsida</taxon>
        <taxon>Arecaceae</taxon>
        <taxon>Arecoideae</taxon>
        <taxon>Cocoseae</taxon>
        <taxon>Elaeidinae</taxon>
        <taxon>Elaeis</taxon>
    </lineage>
</organism>
<evidence type="ECO:0000256" key="5">
    <source>
        <dbReference type="ARBA" id="ARBA00023034"/>
    </source>
</evidence>
<dbReference type="GO" id="GO:0005546">
    <property type="term" value="F:phosphatidylinositol-4,5-bisphosphate binding"/>
    <property type="evidence" value="ECO:0007669"/>
    <property type="project" value="TreeGrafter"/>
</dbReference>
<evidence type="ECO:0000256" key="8">
    <source>
        <dbReference type="ARBA" id="ARBA00023329"/>
    </source>
</evidence>
<dbReference type="InterPro" id="IPR008942">
    <property type="entry name" value="ENTH_VHS"/>
</dbReference>
<proteinExistence type="predicted"/>
<keyword evidence="8" id="KW-0968">Cytoplasmic vesicle</keyword>
<dbReference type="Gene3D" id="1.25.40.90">
    <property type="match status" value="1"/>
</dbReference>
<keyword evidence="7" id="KW-0168">Coated pit</keyword>
<dbReference type="AlphaFoldDB" id="A0A6I9QY78"/>
<dbReference type="InterPro" id="IPR011417">
    <property type="entry name" value="ANTH_dom"/>
</dbReference>
<feature type="compositionally biased region" description="Acidic residues" evidence="9">
    <location>
        <begin position="321"/>
        <end position="330"/>
    </location>
</feature>
<dbReference type="GO" id="GO:0072583">
    <property type="term" value="P:clathrin-dependent endocytosis"/>
    <property type="evidence" value="ECO:0007669"/>
    <property type="project" value="InterPro"/>
</dbReference>
<dbReference type="InterPro" id="IPR045192">
    <property type="entry name" value="AP180-like"/>
</dbReference>
<dbReference type="GO" id="GO:0006900">
    <property type="term" value="P:vesicle budding from membrane"/>
    <property type="evidence" value="ECO:0007669"/>
    <property type="project" value="TreeGrafter"/>
</dbReference>
<evidence type="ECO:0000313" key="12">
    <source>
        <dbReference type="RefSeq" id="XP_010917291.1"/>
    </source>
</evidence>
<evidence type="ECO:0000259" key="10">
    <source>
        <dbReference type="PROSITE" id="PS50942"/>
    </source>
</evidence>
<dbReference type="GeneID" id="105041919"/>
<evidence type="ECO:0000256" key="9">
    <source>
        <dbReference type="SAM" id="MobiDB-lite"/>
    </source>
</evidence>
<dbReference type="PANTHER" id="PTHR22951">
    <property type="entry name" value="CLATHRIN ASSEMBLY PROTEIN"/>
    <property type="match status" value="1"/>
</dbReference>
<evidence type="ECO:0000256" key="4">
    <source>
        <dbReference type="ARBA" id="ARBA00022583"/>
    </source>
</evidence>
<accession>A0A6I9QY78</accession>
<dbReference type="RefSeq" id="XP_010917291.1">
    <property type="nucleotide sequence ID" value="XM_010918989.3"/>
</dbReference>
<keyword evidence="5" id="KW-0333">Golgi apparatus</keyword>
<keyword evidence="4" id="KW-0254">Endocytosis</keyword>
<evidence type="ECO:0000256" key="7">
    <source>
        <dbReference type="ARBA" id="ARBA00023176"/>
    </source>
</evidence>
<dbReference type="InterPro" id="IPR014712">
    <property type="entry name" value="ANTH_dom_sf"/>
</dbReference>
<dbReference type="GO" id="GO:0048268">
    <property type="term" value="P:clathrin coat assembly"/>
    <property type="evidence" value="ECO:0007669"/>
    <property type="project" value="InterPro"/>
</dbReference>
<dbReference type="Proteomes" id="UP000504607">
    <property type="component" value="Chromosome 3"/>
</dbReference>
<keyword evidence="6" id="KW-0472">Membrane</keyword>
<dbReference type="GO" id="GO:0005905">
    <property type="term" value="C:clathrin-coated pit"/>
    <property type="evidence" value="ECO:0007669"/>
    <property type="project" value="UniProtKB-SubCell"/>
</dbReference>
<dbReference type="SUPFAM" id="SSF48464">
    <property type="entry name" value="ENTH/VHS domain"/>
    <property type="match status" value="1"/>
</dbReference>
<dbReference type="KEGG" id="egu:105041919"/>
<evidence type="ECO:0000256" key="1">
    <source>
        <dbReference type="ARBA" id="ARBA00004132"/>
    </source>
</evidence>
<dbReference type="GO" id="GO:0005794">
    <property type="term" value="C:Golgi apparatus"/>
    <property type="evidence" value="ECO:0007669"/>
    <property type="project" value="UniProtKB-SubCell"/>
</dbReference>
<dbReference type="Gene3D" id="1.20.58.150">
    <property type="entry name" value="ANTH domain"/>
    <property type="match status" value="1"/>
</dbReference>
<dbReference type="Pfam" id="PF07651">
    <property type="entry name" value="ANTH"/>
    <property type="match status" value="1"/>
</dbReference>
<dbReference type="InParanoid" id="A0A6I9QY78"/>